<feature type="transmembrane region" description="Helical" evidence="1">
    <location>
        <begin position="20"/>
        <end position="42"/>
    </location>
</feature>
<keyword evidence="1" id="KW-0472">Membrane</keyword>
<dbReference type="STRING" id="1936003.STSP2_02777"/>
<dbReference type="OrthoDB" id="10010890at2"/>
<dbReference type="KEGG" id="alus:STSP2_02777"/>
<sequence length="183" mass="20282">MDRVLRTSSMNRDQYQKPAFTIIEVILAMLVLSIAISGAMAFRYFSMLDARKAETRMTAARIGTLLLETWRGSGGSSLFDPLGSIDPGILEINGQDAALFGGEAGVLPGNFTRLPSTSDPDYRIVLNGHNYYVTLSYQDIDTDTDGIYEIRLLNSDIRWRRDLGEGTVTQSDQAVRFTTCVNL</sequence>
<accession>A0A1U9NPB8</accession>
<name>A0A1U9NPB8_9BACT</name>
<keyword evidence="3" id="KW-1185">Reference proteome</keyword>
<proteinExistence type="predicted"/>
<dbReference type="Proteomes" id="UP000189674">
    <property type="component" value="Chromosome"/>
</dbReference>
<keyword evidence="1" id="KW-1133">Transmembrane helix</keyword>
<dbReference type="InterPro" id="IPR012902">
    <property type="entry name" value="N_methyl_site"/>
</dbReference>
<gene>
    <name evidence="2" type="ORF">STSP2_02777</name>
</gene>
<evidence type="ECO:0000313" key="3">
    <source>
        <dbReference type="Proteomes" id="UP000189674"/>
    </source>
</evidence>
<dbReference type="AlphaFoldDB" id="A0A1U9NPB8"/>
<keyword evidence="1" id="KW-0812">Transmembrane</keyword>
<organism evidence="2 3">
    <name type="scientific">Anaerohalosphaera lusitana</name>
    <dbReference type="NCBI Taxonomy" id="1936003"/>
    <lineage>
        <taxon>Bacteria</taxon>
        <taxon>Pseudomonadati</taxon>
        <taxon>Planctomycetota</taxon>
        <taxon>Phycisphaerae</taxon>
        <taxon>Sedimentisphaerales</taxon>
        <taxon>Anaerohalosphaeraceae</taxon>
        <taxon>Anaerohalosphaera</taxon>
    </lineage>
</organism>
<dbReference type="NCBIfam" id="TIGR02532">
    <property type="entry name" value="IV_pilin_GFxxxE"/>
    <property type="match status" value="1"/>
</dbReference>
<reference evidence="3" key="1">
    <citation type="submission" date="2017-02" db="EMBL/GenBank/DDBJ databases">
        <title>Comparative genomics and description of representatives of a novel lineage of planctomycetes thriving in anoxic sediments.</title>
        <authorList>
            <person name="Spring S."/>
            <person name="Bunk B."/>
            <person name="Sproer C."/>
        </authorList>
    </citation>
    <scope>NUCLEOTIDE SEQUENCE [LARGE SCALE GENOMIC DNA]</scope>
    <source>
        <strain evidence="3">ST-NAGAB-D1</strain>
    </source>
</reference>
<dbReference type="EMBL" id="CP019791">
    <property type="protein sequence ID" value="AQT69584.1"/>
    <property type="molecule type" value="Genomic_DNA"/>
</dbReference>
<protein>
    <submittedName>
        <fullName evidence="2">Tfp pilus assembly protein PilV</fullName>
    </submittedName>
</protein>
<evidence type="ECO:0000313" key="2">
    <source>
        <dbReference type="EMBL" id="AQT69584.1"/>
    </source>
</evidence>
<evidence type="ECO:0000256" key="1">
    <source>
        <dbReference type="SAM" id="Phobius"/>
    </source>
</evidence>